<dbReference type="STRING" id="497964.CfE428DRAFT_6249"/>
<feature type="transmembrane region" description="Helical" evidence="1">
    <location>
        <begin position="43"/>
        <end position="63"/>
    </location>
</feature>
<keyword evidence="1" id="KW-0472">Membrane</keyword>
<protein>
    <submittedName>
        <fullName evidence="2">Uncharacterized protein</fullName>
    </submittedName>
</protein>
<gene>
    <name evidence="2" type="ORF">CfE428DRAFT_6249</name>
</gene>
<comment type="caution">
    <text evidence="2">The sequence shown here is derived from an EMBL/GenBank/DDBJ whole genome shotgun (WGS) entry which is preliminary data.</text>
</comment>
<sequence length="232" mass="25661">MRVCPGCHRENADNVSRCPCGFSFSLEYEHSWKGTLFRTLRPLGWICLIVGALIGFVFVKHAFDVAIEGHAVRDVAVSKFWETQEFSGILVDLPIRLKADSHFDPLNPALASLYSDFSNASGSAGDTEIRVTSMVEARSDLAGLAETAEFTAKSFASKSYVVHESHSIEDWKQGSLSGKLVRLQARLRTQDFSVHALLIKQGSRRWTIYTSYHPSLGSAIADRIIASVRPAQ</sequence>
<keyword evidence="3" id="KW-1185">Reference proteome</keyword>
<dbReference type="Proteomes" id="UP000005824">
    <property type="component" value="Unassembled WGS sequence"/>
</dbReference>
<evidence type="ECO:0000313" key="2">
    <source>
        <dbReference type="EMBL" id="EDY16248.1"/>
    </source>
</evidence>
<keyword evidence="1" id="KW-0812">Transmembrane</keyword>
<organism evidence="2 3">
    <name type="scientific">Chthoniobacter flavus Ellin428</name>
    <dbReference type="NCBI Taxonomy" id="497964"/>
    <lineage>
        <taxon>Bacteria</taxon>
        <taxon>Pseudomonadati</taxon>
        <taxon>Verrucomicrobiota</taxon>
        <taxon>Spartobacteria</taxon>
        <taxon>Chthoniobacterales</taxon>
        <taxon>Chthoniobacteraceae</taxon>
        <taxon>Chthoniobacter</taxon>
    </lineage>
</organism>
<dbReference type="InParanoid" id="B4DBF8"/>
<dbReference type="AlphaFoldDB" id="B4DBF8"/>
<proteinExistence type="predicted"/>
<dbReference type="EMBL" id="ABVL01000037">
    <property type="protein sequence ID" value="EDY16248.1"/>
    <property type="molecule type" value="Genomic_DNA"/>
</dbReference>
<reference evidence="2 3" key="1">
    <citation type="journal article" date="2011" name="J. Bacteriol.">
        <title>Genome sequence of Chthoniobacter flavus Ellin428, an aerobic heterotrophic soil bacterium.</title>
        <authorList>
            <person name="Kant R."/>
            <person name="van Passel M.W."/>
            <person name="Palva A."/>
            <person name="Lucas S."/>
            <person name="Lapidus A."/>
            <person name="Glavina Del Rio T."/>
            <person name="Dalin E."/>
            <person name="Tice H."/>
            <person name="Bruce D."/>
            <person name="Goodwin L."/>
            <person name="Pitluck S."/>
            <person name="Larimer F.W."/>
            <person name="Land M.L."/>
            <person name="Hauser L."/>
            <person name="Sangwan P."/>
            <person name="de Vos W.M."/>
            <person name="Janssen P.H."/>
            <person name="Smidt H."/>
        </authorList>
    </citation>
    <scope>NUCLEOTIDE SEQUENCE [LARGE SCALE GENOMIC DNA]</scope>
    <source>
        <strain evidence="2 3">Ellin428</strain>
    </source>
</reference>
<evidence type="ECO:0000256" key="1">
    <source>
        <dbReference type="SAM" id="Phobius"/>
    </source>
</evidence>
<evidence type="ECO:0000313" key="3">
    <source>
        <dbReference type="Proteomes" id="UP000005824"/>
    </source>
</evidence>
<keyword evidence="1" id="KW-1133">Transmembrane helix</keyword>
<accession>B4DBF8</accession>
<name>B4DBF8_9BACT</name>